<evidence type="ECO:0000256" key="6">
    <source>
        <dbReference type="ARBA" id="ARBA00023136"/>
    </source>
</evidence>
<evidence type="ECO:0000259" key="8">
    <source>
        <dbReference type="PROSITE" id="PS50928"/>
    </source>
</evidence>
<dbReference type="Proteomes" id="UP001303946">
    <property type="component" value="Chromosome"/>
</dbReference>
<dbReference type="InterPro" id="IPR025966">
    <property type="entry name" value="OppC_N"/>
</dbReference>
<evidence type="ECO:0000313" key="9">
    <source>
        <dbReference type="EMBL" id="WOB07634.1"/>
    </source>
</evidence>
<evidence type="ECO:0000256" key="5">
    <source>
        <dbReference type="ARBA" id="ARBA00022989"/>
    </source>
</evidence>
<sequence length="299" mass="32197">MAAVIENTVAAVAATPRAPSRNLVKRLFKQKPLGTAGGLVLLFMLVVGVFAEFFAPYGYNEINMIERLQAPSWAHWFGTDNLGRDVLSRCIYGARLSVIIGCSAALLSTIISIIIGVTSGYWSGRFDMVMQRFVDAWMSFPGLIILIVVVSVFGPGMPQTIITLGVLLGIDGSRIVRSAVVAVRENMYVHAAQSLGASSLRILWKHILPNVMPVVIVIFTTRVGTVILAESGLAFLGLGVPPPAPTWGGMLSGSGRTYMFQGPWLALAPGLCLTVMVYATNVFGDALRDLLDPRMRGSR</sequence>
<comment type="similarity">
    <text evidence="7">Belongs to the binding-protein-dependent transport system permease family.</text>
</comment>
<dbReference type="InterPro" id="IPR000515">
    <property type="entry name" value="MetI-like"/>
</dbReference>
<dbReference type="RefSeq" id="WP_316700291.1">
    <property type="nucleotide sequence ID" value="NZ_CP136336.1"/>
</dbReference>
<evidence type="ECO:0000256" key="4">
    <source>
        <dbReference type="ARBA" id="ARBA00022692"/>
    </source>
</evidence>
<dbReference type="CDD" id="cd06261">
    <property type="entry name" value="TM_PBP2"/>
    <property type="match status" value="1"/>
</dbReference>
<keyword evidence="4 7" id="KW-0812">Transmembrane</keyword>
<comment type="subcellular location">
    <subcellularLocation>
        <location evidence="1 7">Cell membrane</location>
        <topology evidence="1 7">Multi-pass membrane protein</topology>
    </subcellularLocation>
</comment>
<dbReference type="PROSITE" id="PS50928">
    <property type="entry name" value="ABC_TM1"/>
    <property type="match status" value="1"/>
</dbReference>
<feature type="domain" description="ABC transmembrane type-1" evidence="8">
    <location>
        <begin position="94"/>
        <end position="284"/>
    </location>
</feature>
<dbReference type="Pfam" id="PF00528">
    <property type="entry name" value="BPD_transp_1"/>
    <property type="match status" value="1"/>
</dbReference>
<feature type="transmembrane region" description="Helical" evidence="7">
    <location>
        <begin position="142"/>
        <end position="168"/>
    </location>
</feature>
<feature type="transmembrane region" description="Helical" evidence="7">
    <location>
        <begin position="211"/>
        <end position="238"/>
    </location>
</feature>
<dbReference type="Gene3D" id="1.10.3720.10">
    <property type="entry name" value="MetI-like"/>
    <property type="match status" value="1"/>
</dbReference>
<dbReference type="EMBL" id="CP136336">
    <property type="protein sequence ID" value="WOB07634.1"/>
    <property type="molecule type" value="Genomic_DNA"/>
</dbReference>
<evidence type="ECO:0000256" key="3">
    <source>
        <dbReference type="ARBA" id="ARBA00022475"/>
    </source>
</evidence>
<dbReference type="PANTHER" id="PTHR43386:SF1">
    <property type="entry name" value="D,D-DIPEPTIDE TRANSPORT SYSTEM PERMEASE PROTEIN DDPC-RELATED"/>
    <property type="match status" value="1"/>
</dbReference>
<reference evidence="9 10" key="1">
    <citation type="submission" date="2023-10" db="EMBL/GenBank/DDBJ databases">
        <title>Bacteria for the degradation of biodegradable plastic PBAT(Polybutylene adipate terephthalate).</title>
        <authorList>
            <person name="Weon H.-Y."/>
            <person name="Yeon J."/>
        </authorList>
    </citation>
    <scope>NUCLEOTIDE SEQUENCE [LARGE SCALE GENOMIC DNA]</scope>
    <source>
        <strain evidence="9 10">SBD 7-3</strain>
    </source>
</reference>
<evidence type="ECO:0000256" key="1">
    <source>
        <dbReference type="ARBA" id="ARBA00004651"/>
    </source>
</evidence>
<keyword evidence="3" id="KW-1003">Cell membrane</keyword>
<feature type="transmembrane region" description="Helical" evidence="7">
    <location>
        <begin position="258"/>
        <end position="279"/>
    </location>
</feature>
<keyword evidence="5 7" id="KW-1133">Transmembrane helix</keyword>
<feature type="transmembrane region" description="Helical" evidence="7">
    <location>
        <begin position="36"/>
        <end position="59"/>
    </location>
</feature>
<keyword evidence="6 7" id="KW-0472">Membrane</keyword>
<organism evidence="9 10">
    <name type="scientific">Piscinibacter gummiphilus</name>
    <dbReference type="NCBI Taxonomy" id="946333"/>
    <lineage>
        <taxon>Bacteria</taxon>
        <taxon>Pseudomonadati</taxon>
        <taxon>Pseudomonadota</taxon>
        <taxon>Betaproteobacteria</taxon>
        <taxon>Burkholderiales</taxon>
        <taxon>Sphaerotilaceae</taxon>
        <taxon>Piscinibacter</taxon>
    </lineage>
</organism>
<feature type="transmembrane region" description="Helical" evidence="7">
    <location>
        <begin position="98"/>
        <end position="122"/>
    </location>
</feature>
<dbReference type="InterPro" id="IPR035906">
    <property type="entry name" value="MetI-like_sf"/>
</dbReference>
<dbReference type="InterPro" id="IPR050366">
    <property type="entry name" value="BP-dependent_transpt_permease"/>
</dbReference>
<keyword evidence="10" id="KW-1185">Reference proteome</keyword>
<name>A0ABZ0CYQ8_9BURK</name>
<proteinExistence type="inferred from homology"/>
<gene>
    <name evidence="9" type="ORF">RXV79_22315</name>
</gene>
<protein>
    <submittedName>
        <fullName evidence="9">ABC transporter permease</fullName>
    </submittedName>
</protein>
<evidence type="ECO:0000256" key="2">
    <source>
        <dbReference type="ARBA" id="ARBA00022448"/>
    </source>
</evidence>
<accession>A0ABZ0CYQ8</accession>
<dbReference type="PANTHER" id="PTHR43386">
    <property type="entry name" value="OLIGOPEPTIDE TRANSPORT SYSTEM PERMEASE PROTEIN APPC"/>
    <property type="match status" value="1"/>
</dbReference>
<dbReference type="SUPFAM" id="SSF161098">
    <property type="entry name" value="MetI-like"/>
    <property type="match status" value="1"/>
</dbReference>
<dbReference type="Pfam" id="PF12911">
    <property type="entry name" value="OppC_N"/>
    <property type="match status" value="1"/>
</dbReference>
<evidence type="ECO:0000256" key="7">
    <source>
        <dbReference type="RuleBase" id="RU363032"/>
    </source>
</evidence>
<keyword evidence="2 7" id="KW-0813">Transport</keyword>
<evidence type="ECO:0000313" key="10">
    <source>
        <dbReference type="Proteomes" id="UP001303946"/>
    </source>
</evidence>